<reference evidence="1" key="1">
    <citation type="submission" date="2007-07" db="EMBL/GenBank/DDBJ databases">
        <title>PCAP assembly of the Caenorhabditis remanei genome.</title>
        <authorList>
            <consortium name="The Caenorhabditis remanei Sequencing Consortium"/>
            <person name="Wilson R.K."/>
        </authorList>
    </citation>
    <scope>NUCLEOTIDE SEQUENCE [LARGE SCALE GENOMIC DNA]</scope>
    <source>
        <strain evidence="1">PB4641</strain>
    </source>
</reference>
<evidence type="ECO:0000313" key="1">
    <source>
        <dbReference type="EMBL" id="EFO99462.1"/>
    </source>
</evidence>
<dbReference type="AlphaFoldDB" id="E3MEC9"/>
<keyword evidence="2" id="KW-1185">Reference proteome</keyword>
<dbReference type="EMBL" id="DS268438">
    <property type="protein sequence ID" value="EFO99462.1"/>
    <property type="molecule type" value="Genomic_DNA"/>
</dbReference>
<accession>E3MEC9</accession>
<dbReference type="Proteomes" id="UP000008281">
    <property type="component" value="Unassembled WGS sequence"/>
</dbReference>
<name>E3MEC9_CAERE</name>
<gene>
    <name evidence="1" type="ORF">CRE_22466</name>
</gene>
<organism evidence="2">
    <name type="scientific">Caenorhabditis remanei</name>
    <name type="common">Caenorhabditis vulgaris</name>
    <dbReference type="NCBI Taxonomy" id="31234"/>
    <lineage>
        <taxon>Eukaryota</taxon>
        <taxon>Metazoa</taxon>
        <taxon>Ecdysozoa</taxon>
        <taxon>Nematoda</taxon>
        <taxon>Chromadorea</taxon>
        <taxon>Rhabditida</taxon>
        <taxon>Rhabditina</taxon>
        <taxon>Rhabditomorpha</taxon>
        <taxon>Rhabditoidea</taxon>
        <taxon>Rhabditidae</taxon>
        <taxon>Peloderinae</taxon>
        <taxon>Caenorhabditis</taxon>
    </lineage>
</organism>
<evidence type="ECO:0000313" key="2">
    <source>
        <dbReference type="Proteomes" id="UP000008281"/>
    </source>
</evidence>
<proteinExistence type="predicted"/>
<sequence length="175" mass="18790">MYVCAEKVDVLSGLPSENLQQFIGTWTPSVGCPPLHPIQSTLTKEIPAIVLASSTLPSPTIAALDATVAPPPWSSGAPQSTTAQLKTPVSSTTMNTEIITRLTYDATEPTEISSAIEVETMIITPFTTTTSATTPMATKITTSMPVDVPKESPAEGEPWWRRFMNSHNFNWGVAQ</sequence>
<protein>
    <submittedName>
        <fullName evidence="1">Uncharacterized protein</fullName>
    </submittedName>
</protein>
<dbReference type="InParanoid" id="E3MEC9"/>
<dbReference type="HOGENOM" id="CLU_1534000_0_0_1"/>